<evidence type="ECO:0000256" key="3">
    <source>
        <dbReference type="ARBA" id="ARBA00022989"/>
    </source>
</evidence>
<comment type="caution">
    <text evidence="10">The sequence shown here is derived from an EMBL/GenBank/DDBJ whole genome shotgun (WGS) entry which is preliminary data.</text>
</comment>
<dbReference type="Pfam" id="PF00662">
    <property type="entry name" value="Proton_antipo_N"/>
    <property type="match status" value="1"/>
</dbReference>
<evidence type="ECO:0000256" key="7">
    <source>
        <dbReference type="SAM" id="Phobius"/>
    </source>
</evidence>
<dbReference type="InterPro" id="IPR018393">
    <property type="entry name" value="NADHpl_OxRdtase_5_subgr"/>
</dbReference>
<evidence type="ECO:0000256" key="6">
    <source>
        <dbReference type="SAM" id="MobiDB-lite"/>
    </source>
</evidence>
<keyword evidence="3 7" id="KW-1133">Transmembrane helix</keyword>
<feature type="domain" description="NADH-Ubiquinone oxidoreductase (complex I) chain 5 N-terminal" evidence="9">
    <location>
        <begin position="77"/>
        <end position="118"/>
    </location>
</feature>
<dbReference type="InterPro" id="IPR001516">
    <property type="entry name" value="Proton_antipo_N"/>
</dbReference>
<feature type="transmembrane region" description="Helical" evidence="7">
    <location>
        <begin position="172"/>
        <end position="191"/>
    </location>
</feature>
<feature type="transmembrane region" description="Helical" evidence="7">
    <location>
        <begin position="427"/>
        <end position="447"/>
    </location>
</feature>
<feature type="transmembrane region" description="Helical" evidence="7">
    <location>
        <begin position="331"/>
        <end position="353"/>
    </location>
</feature>
<evidence type="ECO:0000313" key="10">
    <source>
        <dbReference type="EMBL" id="GAA2058337.1"/>
    </source>
</evidence>
<feature type="transmembrane region" description="Helical" evidence="7">
    <location>
        <begin position="549"/>
        <end position="570"/>
    </location>
</feature>
<dbReference type="Proteomes" id="UP001500751">
    <property type="component" value="Unassembled WGS sequence"/>
</dbReference>
<evidence type="ECO:0000256" key="5">
    <source>
        <dbReference type="RuleBase" id="RU000320"/>
    </source>
</evidence>
<feature type="transmembrane region" description="Helical" evidence="7">
    <location>
        <begin position="711"/>
        <end position="730"/>
    </location>
</feature>
<dbReference type="RefSeq" id="WP_344670957.1">
    <property type="nucleotide sequence ID" value="NZ_BAAAQN010000070.1"/>
</dbReference>
<dbReference type="Gene3D" id="1.20.5.2700">
    <property type="match status" value="1"/>
</dbReference>
<organism evidence="10 11">
    <name type="scientific">Catenulispora yoronensis</name>
    <dbReference type="NCBI Taxonomy" id="450799"/>
    <lineage>
        <taxon>Bacteria</taxon>
        <taxon>Bacillati</taxon>
        <taxon>Actinomycetota</taxon>
        <taxon>Actinomycetes</taxon>
        <taxon>Catenulisporales</taxon>
        <taxon>Catenulisporaceae</taxon>
        <taxon>Catenulispora</taxon>
    </lineage>
</organism>
<feature type="transmembrane region" description="Helical" evidence="7">
    <location>
        <begin position="249"/>
        <end position="267"/>
    </location>
</feature>
<protein>
    <recommendedName>
        <fullName evidence="12">NADH-quinone oxidoreductase subunit L</fullName>
    </recommendedName>
</protein>
<accession>A0ABP5GV54</accession>
<evidence type="ECO:0000256" key="2">
    <source>
        <dbReference type="ARBA" id="ARBA00022692"/>
    </source>
</evidence>
<evidence type="ECO:0000313" key="11">
    <source>
        <dbReference type="Proteomes" id="UP001500751"/>
    </source>
</evidence>
<dbReference type="EMBL" id="BAAAQN010000070">
    <property type="protein sequence ID" value="GAA2058337.1"/>
    <property type="molecule type" value="Genomic_DNA"/>
</dbReference>
<feature type="transmembrane region" description="Helical" evidence="7">
    <location>
        <begin position="279"/>
        <end position="300"/>
    </location>
</feature>
<dbReference type="PANTHER" id="PTHR42829">
    <property type="entry name" value="NADH-UBIQUINONE OXIDOREDUCTASE CHAIN 5"/>
    <property type="match status" value="1"/>
</dbReference>
<dbReference type="InterPro" id="IPR003945">
    <property type="entry name" value="NU5C-like"/>
</dbReference>
<feature type="domain" description="NADH:quinone oxidoreductase/Mrp antiporter transmembrane" evidence="8">
    <location>
        <begin position="135"/>
        <end position="408"/>
    </location>
</feature>
<sequence>MSQASTVALWIPLLPLASAAALAAVSITERGRKAVPALAVVPTAAAAVLTFVVLFGHGTGAATESRVRYAATGGPELWLGARVDGLAALIAVLVGVVATAVQLYSVTYMAHEERYTSYTALISLFTAAMLVVVYSTDLLLLLVGWEVMGACSYFLIGHHWERPEARSASIKAFLVTKFGDVPFLLGILFLAHGAGSFRVEPIVQHAIHQGGHGYTAAGAILLIGGVMGKSAQIPLQTWLPDAMAGPTPISALIHAATMVAAGVYVVARLYPVFLVTPAALWILAIAAALTAVTAALSAFAQRDLKRILAYSTVSQLALMVAALAAGGRDAAVFHLMSHGGFKALLFLAAGVVIHKAGTGNVDELNAHGLRRKLPVTFVTTTIGLAALAGLPPFSGFFSKESIAGVAYETATQSGPAKSVLGTPPSGIGWLVLIATLLTGLLTAAYCLRTWWMLFVPLDRVWLRRDRKAAETPAEAAAEVAKTIVPASETGAAALEALVAASEEAKSEPGAVVGVGAGAGTGVEEGTGAGAAASAGEGAGKPRTGPEAPLAELGPLVVLAAITTVFGFVGLNHGWFASWLGDADGNAYRTAAAEAGKLIQPADAYRLSPAPLSTLLAVLALLLGLALVFSALRAKPGTDPNRVLGLLRRPAREGFHADDLQDAVAVRPVQLAADAVVFLDAEVVDGYVRGSGTASRALGEGLRRLQTGNVQLYLTGVLTGVVVIAAALGFGR</sequence>
<evidence type="ECO:0000259" key="8">
    <source>
        <dbReference type="Pfam" id="PF00361"/>
    </source>
</evidence>
<feature type="transmembrane region" description="Helical" evidence="7">
    <location>
        <begin position="86"/>
        <end position="106"/>
    </location>
</feature>
<dbReference type="PRINTS" id="PR01435">
    <property type="entry name" value="NPOXDRDTASE5"/>
</dbReference>
<dbReference type="NCBIfam" id="TIGR01974">
    <property type="entry name" value="NDH_I_L"/>
    <property type="match status" value="1"/>
</dbReference>
<dbReference type="InterPro" id="IPR001750">
    <property type="entry name" value="ND/Mrp_TM"/>
</dbReference>
<keyword evidence="2 5" id="KW-0812">Transmembrane</keyword>
<proteinExistence type="predicted"/>
<dbReference type="PRINTS" id="PR01434">
    <property type="entry name" value="NADHDHGNASE5"/>
</dbReference>
<feature type="transmembrane region" description="Helical" evidence="7">
    <location>
        <begin position="118"/>
        <end position="136"/>
    </location>
</feature>
<feature type="transmembrane region" description="Helical" evidence="7">
    <location>
        <begin position="6"/>
        <end position="27"/>
    </location>
</feature>
<gene>
    <name evidence="10" type="ORF">GCM10009839_80150</name>
</gene>
<evidence type="ECO:0008006" key="12">
    <source>
        <dbReference type="Google" id="ProtNLM"/>
    </source>
</evidence>
<keyword evidence="11" id="KW-1185">Reference proteome</keyword>
<feature type="transmembrane region" description="Helical" evidence="7">
    <location>
        <begin position="611"/>
        <end position="631"/>
    </location>
</feature>
<evidence type="ECO:0000259" key="9">
    <source>
        <dbReference type="Pfam" id="PF00662"/>
    </source>
</evidence>
<feature type="transmembrane region" description="Helical" evidence="7">
    <location>
        <begin position="142"/>
        <end position="160"/>
    </location>
</feature>
<name>A0ABP5GV54_9ACTN</name>
<dbReference type="PANTHER" id="PTHR42829:SF2">
    <property type="entry name" value="NADH-UBIQUINONE OXIDOREDUCTASE CHAIN 5"/>
    <property type="match status" value="1"/>
</dbReference>
<feature type="transmembrane region" description="Helical" evidence="7">
    <location>
        <begin position="307"/>
        <end position="325"/>
    </location>
</feature>
<keyword evidence="4 7" id="KW-0472">Membrane</keyword>
<feature type="transmembrane region" description="Helical" evidence="7">
    <location>
        <begin position="211"/>
        <end position="228"/>
    </location>
</feature>
<evidence type="ECO:0000256" key="4">
    <source>
        <dbReference type="ARBA" id="ARBA00023136"/>
    </source>
</evidence>
<reference evidence="11" key="1">
    <citation type="journal article" date="2019" name="Int. J. Syst. Evol. Microbiol.">
        <title>The Global Catalogue of Microorganisms (GCM) 10K type strain sequencing project: providing services to taxonomists for standard genome sequencing and annotation.</title>
        <authorList>
            <consortium name="The Broad Institute Genomics Platform"/>
            <consortium name="The Broad Institute Genome Sequencing Center for Infectious Disease"/>
            <person name="Wu L."/>
            <person name="Ma J."/>
        </authorList>
    </citation>
    <scope>NUCLEOTIDE SEQUENCE [LARGE SCALE GENOMIC DNA]</scope>
    <source>
        <strain evidence="11">JCM 16014</strain>
    </source>
</reference>
<feature type="transmembrane region" description="Helical" evidence="7">
    <location>
        <begin position="373"/>
        <end position="390"/>
    </location>
</feature>
<comment type="subcellular location">
    <subcellularLocation>
        <location evidence="1">Endomembrane system</location>
        <topology evidence="1">Multi-pass membrane protein</topology>
    </subcellularLocation>
    <subcellularLocation>
        <location evidence="5">Membrane</location>
        <topology evidence="5">Multi-pass membrane protein</topology>
    </subcellularLocation>
</comment>
<feature type="transmembrane region" description="Helical" evidence="7">
    <location>
        <begin position="34"/>
        <end position="56"/>
    </location>
</feature>
<evidence type="ECO:0000256" key="1">
    <source>
        <dbReference type="ARBA" id="ARBA00004127"/>
    </source>
</evidence>
<feature type="region of interest" description="Disordered" evidence="6">
    <location>
        <begin position="525"/>
        <end position="546"/>
    </location>
</feature>
<dbReference type="Pfam" id="PF00361">
    <property type="entry name" value="Proton_antipo_M"/>
    <property type="match status" value="1"/>
</dbReference>